<keyword evidence="1" id="KW-0813">Transport</keyword>
<dbReference type="AlphaFoldDB" id="A0AAQ3NBG9"/>
<keyword evidence="6" id="KW-1185">Reference proteome</keyword>
<dbReference type="PROSITE" id="PS51352">
    <property type="entry name" value="THIOREDOXIN_2"/>
    <property type="match status" value="1"/>
</dbReference>
<keyword evidence="1" id="KW-0249">Electron transport</keyword>
<dbReference type="FunFam" id="3.40.30.10:FF:000245">
    <property type="entry name" value="Thioredoxin"/>
    <property type="match status" value="1"/>
</dbReference>
<name>A0AAQ3NBG9_VIGMU</name>
<dbReference type="GO" id="GO:0009570">
    <property type="term" value="C:chloroplast stroma"/>
    <property type="evidence" value="ECO:0007669"/>
    <property type="project" value="InterPro"/>
</dbReference>
<evidence type="ECO:0000259" key="4">
    <source>
        <dbReference type="PROSITE" id="PS51352"/>
    </source>
</evidence>
<dbReference type="InterPro" id="IPR036249">
    <property type="entry name" value="Thioredoxin-like_sf"/>
</dbReference>
<protein>
    <recommendedName>
        <fullName evidence="4">Thioredoxin domain-containing protein</fullName>
    </recommendedName>
</protein>
<evidence type="ECO:0000313" key="6">
    <source>
        <dbReference type="Proteomes" id="UP001374535"/>
    </source>
</evidence>
<dbReference type="Pfam" id="PF00085">
    <property type="entry name" value="Thioredoxin"/>
    <property type="match status" value="1"/>
</dbReference>
<evidence type="ECO:0000256" key="2">
    <source>
        <dbReference type="ARBA" id="ARBA00023157"/>
    </source>
</evidence>
<dbReference type="CDD" id="cd02947">
    <property type="entry name" value="TRX_family"/>
    <property type="match status" value="1"/>
</dbReference>
<dbReference type="InterPro" id="IPR044253">
    <property type="entry name" value="WCRKC1/2"/>
</dbReference>
<sequence>MSVIGACSQFVYGEVYQRDEQWAQCLVSGRGYLFCHRSGGCENIWVGSRKRERKMKGRNFRVEAMWPDLSRPSEVEMEEITDSDHLDQILLLAHDNSQPILIDWMATWCRKCIYLKPKLEKLAAEYLNKVKFYYVDVNKVPQTLVKRGNISKMPTIQENKRENMNCLQLWKDGEMKAEVIGGHKAWLVTEEVREMIQKFL</sequence>
<organism evidence="5 6">
    <name type="scientific">Vigna mungo</name>
    <name type="common">Black gram</name>
    <name type="synonym">Phaseolus mungo</name>
    <dbReference type="NCBI Taxonomy" id="3915"/>
    <lineage>
        <taxon>Eukaryota</taxon>
        <taxon>Viridiplantae</taxon>
        <taxon>Streptophyta</taxon>
        <taxon>Embryophyta</taxon>
        <taxon>Tracheophyta</taxon>
        <taxon>Spermatophyta</taxon>
        <taxon>Magnoliopsida</taxon>
        <taxon>eudicotyledons</taxon>
        <taxon>Gunneridae</taxon>
        <taxon>Pentapetalae</taxon>
        <taxon>rosids</taxon>
        <taxon>fabids</taxon>
        <taxon>Fabales</taxon>
        <taxon>Fabaceae</taxon>
        <taxon>Papilionoideae</taxon>
        <taxon>50 kb inversion clade</taxon>
        <taxon>NPAAA clade</taxon>
        <taxon>indigoferoid/millettioid clade</taxon>
        <taxon>Phaseoleae</taxon>
        <taxon>Vigna</taxon>
    </lineage>
</organism>
<dbReference type="PANTHER" id="PTHR47192:SF3">
    <property type="entry name" value="THIOREDOXIN-LIKE 3-1, CHLOROPLASTIC"/>
    <property type="match status" value="1"/>
</dbReference>
<dbReference type="Gene3D" id="3.40.30.10">
    <property type="entry name" value="Glutaredoxin"/>
    <property type="match status" value="1"/>
</dbReference>
<reference evidence="5 6" key="1">
    <citation type="journal article" date="2023" name="Life. Sci Alliance">
        <title>Evolutionary insights into 3D genome organization and epigenetic landscape of Vigna mungo.</title>
        <authorList>
            <person name="Junaid A."/>
            <person name="Singh B."/>
            <person name="Bhatia S."/>
        </authorList>
    </citation>
    <scope>NUCLEOTIDE SEQUENCE [LARGE SCALE GENOMIC DNA]</scope>
    <source>
        <strain evidence="5">Urdbean</strain>
    </source>
</reference>
<evidence type="ECO:0000313" key="5">
    <source>
        <dbReference type="EMBL" id="WVZ06975.1"/>
    </source>
</evidence>
<gene>
    <name evidence="5" type="ORF">V8G54_020321</name>
</gene>
<accession>A0AAQ3NBG9</accession>
<proteinExistence type="predicted"/>
<dbReference type="InterPro" id="IPR013766">
    <property type="entry name" value="Thioredoxin_domain"/>
</dbReference>
<keyword evidence="2" id="KW-1015">Disulfide bond</keyword>
<dbReference type="Proteomes" id="UP001374535">
    <property type="component" value="Chromosome 6"/>
</dbReference>
<evidence type="ECO:0000256" key="1">
    <source>
        <dbReference type="ARBA" id="ARBA00022982"/>
    </source>
</evidence>
<feature type="domain" description="Thioredoxin" evidence="4">
    <location>
        <begin position="60"/>
        <end position="200"/>
    </location>
</feature>
<dbReference type="PANTHER" id="PTHR47192">
    <property type="entry name" value="THIOREDOXIN-LIKE 3-2, CHLOROPLASTIC"/>
    <property type="match status" value="1"/>
</dbReference>
<keyword evidence="3" id="KW-0676">Redox-active center</keyword>
<evidence type="ECO:0000256" key="3">
    <source>
        <dbReference type="ARBA" id="ARBA00023284"/>
    </source>
</evidence>
<dbReference type="SUPFAM" id="SSF52833">
    <property type="entry name" value="Thioredoxin-like"/>
    <property type="match status" value="1"/>
</dbReference>
<dbReference type="EMBL" id="CP144695">
    <property type="protein sequence ID" value="WVZ06975.1"/>
    <property type="molecule type" value="Genomic_DNA"/>
</dbReference>